<dbReference type="Pfam" id="PF04820">
    <property type="entry name" value="Trp_halogenase"/>
    <property type="match status" value="1"/>
</dbReference>
<feature type="binding site" evidence="2">
    <location>
        <begin position="20"/>
        <end position="23"/>
    </location>
    <ligand>
        <name>FAD</name>
        <dbReference type="ChEBI" id="CHEBI:57692"/>
    </ligand>
</feature>
<dbReference type="PANTHER" id="PTHR43747:SF4">
    <property type="entry name" value="FLAVIN-DEPENDENT TRYPTOPHAN HALOGENASE"/>
    <property type="match status" value="1"/>
</dbReference>
<feature type="binding site" evidence="2">
    <location>
        <position position="340"/>
    </location>
    <ligand>
        <name>FAD</name>
        <dbReference type="ChEBI" id="CHEBI:57692"/>
    </ligand>
</feature>
<organism evidence="3 4">
    <name type="scientific">Sphingomonas jinjuensis</name>
    <dbReference type="NCBI Taxonomy" id="535907"/>
    <lineage>
        <taxon>Bacteria</taxon>
        <taxon>Pseudomonadati</taxon>
        <taxon>Pseudomonadota</taxon>
        <taxon>Alphaproteobacteria</taxon>
        <taxon>Sphingomonadales</taxon>
        <taxon>Sphingomonadaceae</taxon>
        <taxon>Sphingomonas</taxon>
    </lineage>
</organism>
<evidence type="ECO:0000313" key="4">
    <source>
        <dbReference type="Proteomes" id="UP000529795"/>
    </source>
</evidence>
<dbReference type="AlphaFoldDB" id="A0A840FHV6"/>
<proteinExistence type="predicted"/>
<sequence>MTHAPRPSSEAPVTIVVTGGGTAGWMTAAALSRFLQRGYRIRLVESDAIGTVGVGEATIPQIVNFNTALGIDEDAFLKATQGTFKLGIEFVDWLRPGHRYMHAFGDVGRAIEGNPFIPYWLRAQELGVAKPLSAYSLNEMAARAERMHRGGPVTSPMVPAIPYAFHFDAGLYAAFLRRIAEEQGVERIEGRIVSVERDGTSGDVAALLLEGDRRVEGDLFVDCTGFRALLIGETLGVGFEDWGHWLPCDRALAVPSDIDDSLTPYTRSTAKAAGWQWRIPLQHRIGNGLVYSSAHLSDDEAAATLLAGLDTEALADPRPIRFRTGRRREGWRGNVVAIGLASGFLEPLESTSIHMIQSAIQRLLKLIPRARATDAIRAEYNRQTDFEIERIRDVIILHYHANQRDEPLWQAVRAMTLPDSLRHKLDLWRASGAITREHEELFTEVGWFQVLVGQGVISASYHPIADQINAADLGEFMELVEALYRREALALTDHAAFVARHCAGAAA</sequence>
<evidence type="ECO:0000256" key="2">
    <source>
        <dbReference type="PIRSR" id="PIRSR011396-2"/>
    </source>
</evidence>
<dbReference type="SUPFAM" id="SSF51905">
    <property type="entry name" value="FAD/NAD(P)-binding domain"/>
    <property type="match status" value="1"/>
</dbReference>
<dbReference type="EC" id="1.14.19.9" evidence="3"/>
<keyword evidence="2" id="KW-0274">FAD</keyword>
<keyword evidence="4" id="KW-1185">Reference proteome</keyword>
<keyword evidence="2" id="KW-0547">Nucleotide-binding</keyword>
<dbReference type="PIRSF" id="PIRSF011396">
    <property type="entry name" value="Trp_halogenase"/>
    <property type="match status" value="1"/>
</dbReference>
<gene>
    <name evidence="3" type="ORF">GGQ80_003195</name>
</gene>
<feature type="active site" evidence="1">
    <location>
        <position position="85"/>
    </location>
</feature>
<feature type="binding site" evidence="2">
    <location>
        <position position="85"/>
    </location>
    <ligand>
        <name>7-chloro-L-tryptophan</name>
        <dbReference type="ChEBI" id="CHEBI:58713"/>
    </ligand>
</feature>
<evidence type="ECO:0000256" key="1">
    <source>
        <dbReference type="PIRSR" id="PIRSR011396-1"/>
    </source>
</evidence>
<keyword evidence="3" id="KW-0560">Oxidoreductase</keyword>
<name>A0A840FHV6_9SPHN</name>
<reference evidence="3 4" key="1">
    <citation type="submission" date="2020-08" db="EMBL/GenBank/DDBJ databases">
        <title>Genomic Encyclopedia of Type Strains, Phase IV (KMG-IV): sequencing the most valuable type-strain genomes for metagenomic binning, comparative biology and taxonomic classification.</title>
        <authorList>
            <person name="Goeker M."/>
        </authorList>
    </citation>
    <scope>NUCLEOTIDE SEQUENCE [LARGE SCALE GENOMIC DNA]</scope>
    <source>
        <strain evidence="3 4">YC6723</strain>
    </source>
</reference>
<accession>A0A840FHV6</accession>
<dbReference type="PANTHER" id="PTHR43747">
    <property type="entry name" value="FAD-BINDING PROTEIN"/>
    <property type="match status" value="1"/>
</dbReference>
<protein>
    <submittedName>
        <fullName evidence="3">Tryptophan halogenase</fullName>
        <ecNumber evidence="3">1.14.19.9</ecNumber>
    </submittedName>
</protein>
<keyword evidence="2" id="KW-0285">Flavoprotein</keyword>
<dbReference type="InterPro" id="IPR050816">
    <property type="entry name" value="Flavin-dep_Halogenase_NPB"/>
</dbReference>
<dbReference type="InterPro" id="IPR036188">
    <property type="entry name" value="FAD/NAD-bd_sf"/>
</dbReference>
<dbReference type="InterPro" id="IPR006905">
    <property type="entry name" value="Flavin_halogenase"/>
</dbReference>
<dbReference type="InterPro" id="IPR033856">
    <property type="entry name" value="Trp_halogen"/>
</dbReference>
<dbReference type="GO" id="GO:0000166">
    <property type="term" value="F:nucleotide binding"/>
    <property type="evidence" value="ECO:0007669"/>
    <property type="project" value="UniProtKB-KW"/>
</dbReference>
<evidence type="ECO:0000313" key="3">
    <source>
        <dbReference type="EMBL" id="MBB4155277.1"/>
    </source>
</evidence>
<feature type="binding site" evidence="2">
    <location>
        <position position="349"/>
    </location>
    <ligand>
        <name>L-tryptophan</name>
        <dbReference type="ChEBI" id="CHEBI:57912"/>
    </ligand>
</feature>
<comment type="caution">
    <text evidence="3">The sequence shown here is derived from an EMBL/GenBank/DDBJ whole genome shotgun (WGS) entry which is preliminary data.</text>
</comment>
<dbReference type="GO" id="GO:0004497">
    <property type="term" value="F:monooxygenase activity"/>
    <property type="evidence" value="ECO:0007669"/>
    <property type="project" value="InterPro"/>
</dbReference>
<dbReference type="RefSeq" id="WP_183986606.1">
    <property type="nucleotide sequence ID" value="NZ_JACIEV010000010.1"/>
</dbReference>
<dbReference type="EMBL" id="JACIEV010000010">
    <property type="protein sequence ID" value="MBB4155277.1"/>
    <property type="molecule type" value="Genomic_DNA"/>
</dbReference>
<dbReference type="Proteomes" id="UP000529795">
    <property type="component" value="Unassembled WGS sequence"/>
</dbReference>
<dbReference type="Gene3D" id="3.50.50.60">
    <property type="entry name" value="FAD/NAD(P)-binding domain"/>
    <property type="match status" value="1"/>
</dbReference>
<feature type="binding site" evidence="2">
    <location>
        <position position="353"/>
    </location>
    <ligand>
        <name>FAD</name>
        <dbReference type="ChEBI" id="CHEBI:57692"/>
    </ligand>
</feature>